<evidence type="ECO:0000313" key="2">
    <source>
        <dbReference type="Proteomes" id="UP000006727"/>
    </source>
</evidence>
<dbReference type="EMBL" id="ABEU02000007">
    <property type="status" value="NOT_ANNOTATED_CDS"/>
    <property type="molecule type" value="Genomic_DNA"/>
</dbReference>
<accession>A0A7I4E4U8</accession>
<dbReference type="Proteomes" id="UP000006727">
    <property type="component" value="Chromosome 7"/>
</dbReference>
<protein>
    <submittedName>
        <fullName evidence="1">Uncharacterized protein</fullName>
    </submittedName>
</protein>
<evidence type="ECO:0000313" key="1">
    <source>
        <dbReference type="EnsemblPlants" id="Pp3c7_14660V3.4"/>
    </source>
</evidence>
<reference evidence="1" key="3">
    <citation type="submission" date="2020-12" db="UniProtKB">
        <authorList>
            <consortium name="EnsemblPlants"/>
        </authorList>
    </citation>
    <scope>IDENTIFICATION</scope>
</reference>
<gene>
    <name evidence="1" type="primary">LOC112284257</name>
</gene>
<dbReference type="EnsemblPlants" id="Pp3c7_14660V3.3">
    <property type="protein sequence ID" value="Pp3c7_14660V3.3"/>
    <property type="gene ID" value="Pp3c7_14660"/>
</dbReference>
<dbReference type="Gramene" id="Pp3c7_14660V3.3">
    <property type="protein sequence ID" value="Pp3c7_14660V3.3"/>
    <property type="gene ID" value="Pp3c7_14660"/>
</dbReference>
<dbReference type="Gramene" id="Pp3c7_14660V3.4">
    <property type="protein sequence ID" value="Pp3c7_14660V3.4"/>
    <property type="gene ID" value="Pp3c7_14660"/>
</dbReference>
<name>A0A7I4E4U8_PHYPA</name>
<dbReference type="AlphaFoldDB" id="A0A7I4E4U8"/>
<dbReference type="RefSeq" id="XP_073391146.1">
    <property type="nucleotide sequence ID" value="XM_073535045.1"/>
</dbReference>
<reference evidence="1 2" key="2">
    <citation type="journal article" date="2018" name="Plant J.">
        <title>The Physcomitrella patens chromosome-scale assembly reveals moss genome structure and evolution.</title>
        <authorList>
            <person name="Lang D."/>
            <person name="Ullrich K.K."/>
            <person name="Murat F."/>
            <person name="Fuchs J."/>
            <person name="Jenkins J."/>
            <person name="Haas F.B."/>
            <person name="Piednoel M."/>
            <person name="Gundlach H."/>
            <person name="Van Bel M."/>
            <person name="Meyberg R."/>
            <person name="Vives C."/>
            <person name="Morata J."/>
            <person name="Symeonidi A."/>
            <person name="Hiss M."/>
            <person name="Muchero W."/>
            <person name="Kamisugi Y."/>
            <person name="Saleh O."/>
            <person name="Blanc G."/>
            <person name="Decker E.L."/>
            <person name="van Gessel N."/>
            <person name="Grimwood J."/>
            <person name="Hayes R.D."/>
            <person name="Graham S.W."/>
            <person name="Gunter L.E."/>
            <person name="McDaniel S.F."/>
            <person name="Hoernstein S.N.W."/>
            <person name="Larsson A."/>
            <person name="Li F.W."/>
            <person name="Perroud P.F."/>
            <person name="Phillips J."/>
            <person name="Ranjan P."/>
            <person name="Rokshar D.S."/>
            <person name="Rothfels C.J."/>
            <person name="Schneider L."/>
            <person name="Shu S."/>
            <person name="Stevenson D.W."/>
            <person name="Thummler F."/>
            <person name="Tillich M."/>
            <person name="Villarreal Aguilar J.C."/>
            <person name="Widiez T."/>
            <person name="Wong G.K."/>
            <person name="Wymore A."/>
            <person name="Zhang Y."/>
            <person name="Zimmer A.D."/>
            <person name="Quatrano R.S."/>
            <person name="Mayer K.F.X."/>
            <person name="Goodstein D."/>
            <person name="Casacuberta J.M."/>
            <person name="Vandepoele K."/>
            <person name="Reski R."/>
            <person name="Cuming A.C."/>
            <person name="Tuskan G.A."/>
            <person name="Maumus F."/>
            <person name="Salse J."/>
            <person name="Schmutz J."/>
            <person name="Rensing S.A."/>
        </authorList>
    </citation>
    <scope>NUCLEOTIDE SEQUENCE [LARGE SCALE GENOMIC DNA]</scope>
    <source>
        <strain evidence="1 2">cv. Gransden 2004</strain>
    </source>
</reference>
<proteinExistence type="predicted"/>
<keyword evidence="2" id="KW-1185">Reference proteome</keyword>
<dbReference type="RefSeq" id="XP_073391145.1">
    <property type="nucleotide sequence ID" value="XM_073535044.1"/>
</dbReference>
<dbReference type="GeneID" id="112284257"/>
<dbReference type="EnsemblPlants" id="Pp3c7_14660V3.4">
    <property type="protein sequence ID" value="Pp3c7_14660V3.4"/>
    <property type="gene ID" value="Pp3c7_14660"/>
</dbReference>
<organism evidence="1 2">
    <name type="scientific">Physcomitrium patens</name>
    <name type="common">Spreading-leaved earth moss</name>
    <name type="synonym">Physcomitrella patens</name>
    <dbReference type="NCBI Taxonomy" id="3218"/>
    <lineage>
        <taxon>Eukaryota</taxon>
        <taxon>Viridiplantae</taxon>
        <taxon>Streptophyta</taxon>
        <taxon>Embryophyta</taxon>
        <taxon>Bryophyta</taxon>
        <taxon>Bryophytina</taxon>
        <taxon>Bryopsida</taxon>
        <taxon>Funariidae</taxon>
        <taxon>Funariales</taxon>
        <taxon>Funariaceae</taxon>
        <taxon>Physcomitrium</taxon>
    </lineage>
</organism>
<sequence>MSRVASVKTRYSTSVVERATVNCFLLHQSTSEHWGSLALSVNCSCPFRTSSEVSADNRVGEQRSPRPCMLTWLQGAGCLTQPIQCTSQPSNLPL</sequence>
<reference evidence="1 2" key="1">
    <citation type="journal article" date="2008" name="Science">
        <title>The Physcomitrella genome reveals evolutionary insights into the conquest of land by plants.</title>
        <authorList>
            <person name="Rensing S."/>
            <person name="Lang D."/>
            <person name="Zimmer A."/>
            <person name="Terry A."/>
            <person name="Salamov A."/>
            <person name="Shapiro H."/>
            <person name="Nishiyama T."/>
            <person name="Perroud P.-F."/>
            <person name="Lindquist E."/>
            <person name="Kamisugi Y."/>
            <person name="Tanahashi T."/>
            <person name="Sakakibara K."/>
            <person name="Fujita T."/>
            <person name="Oishi K."/>
            <person name="Shin-I T."/>
            <person name="Kuroki Y."/>
            <person name="Toyoda A."/>
            <person name="Suzuki Y."/>
            <person name="Hashimoto A."/>
            <person name="Yamaguchi K."/>
            <person name="Sugano A."/>
            <person name="Kohara Y."/>
            <person name="Fujiyama A."/>
            <person name="Anterola A."/>
            <person name="Aoki S."/>
            <person name="Ashton N."/>
            <person name="Barbazuk W.B."/>
            <person name="Barker E."/>
            <person name="Bennetzen J."/>
            <person name="Bezanilla M."/>
            <person name="Blankenship R."/>
            <person name="Cho S.H."/>
            <person name="Dutcher S."/>
            <person name="Estelle M."/>
            <person name="Fawcett J.A."/>
            <person name="Gundlach H."/>
            <person name="Hanada K."/>
            <person name="Heyl A."/>
            <person name="Hicks K.A."/>
            <person name="Hugh J."/>
            <person name="Lohr M."/>
            <person name="Mayer K."/>
            <person name="Melkozernov A."/>
            <person name="Murata T."/>
            <person name="Nelson D."/>
            <person name="Pils B."/>
            <person name="Prigge M."/>
            <person name="Reiss B."/>
            <person name="Renner T."/>
            <person name="Rombauts S."/>
            <person name="Rushton P."/>
            <person name="Sanderfoot A."/>
            <person name="Schween G."/>
            <person name="Shiu S.-H."/>
            <person name="Stueber K."/>
            <person name="Theodoulou F.L."/>
            <person name="Tu H."/>
            <person name="Van de Peer Y."/>
            <person name="Verrier P.J."/>
            <person name="Waters E."/>
            <person name="Wood A."/>
            <person name="Yang L."/>
            <person name="Cove D."/>
            <person name="Cuming A."/>
            <person name="Hasebe M."/>
            <person name="Lucas S."/>
            <person name="Mishler D.B."/>
            <person name="Reski R."/>
            <person name="Grigoriev I."/>
            <person name="Quatrano R.S."/>
            <person name="Boore J.L."/>
        </authorList>
    </citation>
    <scope>NUCLEOTIDE SEQUENCE [LARGE SCALE GENOMIC DNA]</scope>
    <source>
        <strain evidence="1 2">cv. Gransden 2004</strain>
    </source>
</reference>